<evidence type="ECO:0000256" key="6">
    <source>
        <dbReference type="ARBA" id="ARBA00022741"/>
    </source>
</evidence>
<feature type="transmembrane region" description="Helical" evidence="18">
    <location>
        <begin position="342"/>
        <end position="372"/>
    </location>
</feature>
<evidence type="ECO:0000256" key="14">
    <source>
        <dbReference type="ARBA" id="ARBA00023136"/>
    </source>
</evidence>
<evidence type="ECO:0000256" key="18">
    <source>
        <dbReference type="SAM" id="Phobius"/>
    </source>
</evidence>
<dbReference type="GO" id="GO:0006813">
    <property type="term" value="P:potassium ion transport"/>
    <property type="evidence" value="ECO:0007669"/>
    <property type="project" value="UniProtKB-KW"/>
</dbReference>
<dbReference type="InterPro" id="IPR036640">
    <property type="entry name" value="ABC1_TM_sf"/>
</dbReference>
<dbReference type="InterPro" id="IPR003593">
    <property type="entry name" value="AAA+_ATPase"/>
</dbReference>
<organism evidence="21 22">
    <name type="scientific">Parthenolecanium corni</name>
    <dbReference type="NCBI Taxonomy" id="536013"/>
    <lineage>
        <taxon>Eukaryota</taxon>
        <taxon>Metazoa</taxon>
        <taxon>Ecdysozoa</taxon>
        <taxon>Arthropoda</taxon>
        <taxon>Hexapoda</taxon>
        <taxon>Insecta</taxon>
        <taxon>Pterygota</taxon>
        <taxon>Neoptera</taxon>
        <taxon>Paraneoptera</taxon>
        <taxon>Hemiptera</taxon>
        <taxon>Sternorrhyncha</taxon>
        <taxon>Coccoidea</taxon>
        <taxon>Coccidae</taxon>
        <taxon>Parthenolecanium</taxon>
    </lineage>
</organism>
<evidence type="ECO:0000256" key="9">
    <source>
        <dbReference type="ARBA" id="ARBA00022946"/>
    </source>
</evidence>
<dbReference type="GO" id="GO:0016887">
    <property type="term" value="F:ATP hydrolysis activity"/>
    <property type="evidence" value="ECO:0007669"/>
    <property type="project" value="InterPro"/>
</dbReference>
<dbReference type="Gene3D" id="1.20.1560.10">
    <property type="entry name" value="ABC transporter type 1, transmembrane domain"/>
    <property type="match status" value="1"/>
</dbReference>
<keyword evidence="9" id="KW-0809">Transit peptide</keyword>
<dbReference type="SUPFAM" id="SSF52540">
    <property type="entry name" value="P-loop containing nucleoside triphosphate hydrolases"/>
    <property type="match status" value="1"/>
</dbReference>
<dbReference type="GO" id="GO:0090374">
    <property type="term" value="P:oligopeptide export from mitochondrion"/>
    <property type="evidence" value="ECO:0007669"/>
    <property type="project" value="TreeGrafter"/>
</dbReference>
<gene>
    <name evidence="21" type="ORF">V9T40_003528</name>
</gene>
<evidence type="ECO:0000256" key="7">
    <source>
        <dbReference type="ARBA" id="ARBA00022792"/>
    </source>
</evidence>
<keyword evidence="12" id="KW-0406">Ion transport</keyword>
<keyword evidence="13" id="KW-0496">Mitochondrion</keyword>
<dbReference type="CDD" id="cd18574">
    <property type="entry name" value="ABC_6TM_ABCB8_like"/>
    <property type="match status" value="1"/>
</dbReference>
<evidence type="ECO:0000256" key="13">
    <source>
        <dbReference type="ARBA" id="ARBA00023128"/>
    </source>
</evidence>
<dbReference type="Pfam" id="PF00005">
    <property type="entry name" value="ABC_tran"/>
    <property type="match status" value="1"/>
</dbReference>
<dbReference type="SMART" id="SM00382">
    <property type="entry name" value="AAA"/>
    <property type="match status" value="1"/>
</dbReference>
<dbReference type="FunFam" id="1.20.1560.10:FF:000016">
    <property type="entry name" value="ATP-binding cassette sub-family B member 8, mitochondrial"/>
    <property type="match status" value="1"/>
</dbReference>
<evidence type="ECO:0000256" key="5">
    <source>
        <dbReference type="ARBA" id="ARBA00022692"/>
    </source>
</evidence>
<dbReference type="InterPro" id="IPR027417">
    <property type="entry name" value="P-loop_NTPase"/>
</dbReference>
<dbReference type="PANTHER" id="PTHR43394">
    <property type="entry name" value="ATP-DEPENDENT PERMEASE MDL1, MITOCHONDRIAL"/>
    <property type="match status" value="1"/>
</dbReference>
<dbReference type="EMBL" id="JBBCAQ010000006">
    <property type="protein sequence ID" value="KAK7603529.1"/>
    <property type="molecule type" value="Genomic_DNA"/>
</dbReference>
<evidence type="ECO:0000256" key="10">
    <source>
        <dbReference type="ARBA" id="ARBA00022958"/>
    </source>
</evidence>
<keyword evidence="4" id="KW-0633">Potassium transport</keyword>
<comment type="subcellular location">
    <subcellularLocation>
        <location evidence="1">Mitochondrion inner membrane</location>
        <topology evidence="1">Multi-pass membrane protein</topology>
    </subcellularLocation>
</comment>
<evidence type="ECO:0000256" key="4">
    <source>
        <dbReference type="ARBA" id="ARBA00022538"/>
    </source>
</evidence>
<keyword evidence="8" id="KW-0067">ATP-binding</keyword>
<evidence type="ECO:0000256" key="2">
    <source>
        <dbReference type="ARBA" id="ARBA00007577"/>
    </source>
</evidence>
<name>A0AAN9Y9T2_9HEMI</name>
<evidence type="ECO:0000313" key="22">
    <source>
        <dbReference type="Proteomes" id="UP001367676"/>
    </source>
</evidence>
<dbReference type="GO" id="GO:0015421">
    <property type="term" value="F:ABC-type oligopeptide transporter activity"/>
    <property type="evidence" value="ECO:0007669"/>
    <property type="project" value="TreeGrafter"/>
</dbReference>
<feature type="transmembrane region" description="Helical" evidence="18">
    <location>
        <begin position="169"/>
        <end position="190"/>
    </location>
</feature>
<feature type="domain" description="ABC transporter" evidence="19">
    <location>
        <begin position="445"/>
        <end position="682"/>
    </location>
</feature>
<dbReference type="InterPro" id="IPR017871">
    <property type="entry name" value="ABC_transporter-like_CS"/>
</dbReference>
<evidence type="ECO:0000256" key="1">
    <source>
        <dbReference type="ARBA" id="ARBA00004448"/>
    </source>
</evidence>
<evidence type="ECO:0000256" key="16">
    <source>
        <dbReference type="ARBA" id="ARBA00041416"/>
    </source>
</evidence>
<evidence type="ECO:0000256" key="12">
    <source>
        <dbReference type="ARBA" id="ARBA00023065"/>
    </source>
</evidence>
<keyword evidence="7" id="KW-0999">Mitochondrion inner membrane</keyword>
<keyword evidence="5 18" id="KW-0812">Transmembrane</keyword>
<evidence type="ECO:0000256" key="17">
    <source>
        <dbReference type="ARBA" id="ARBA00042968"/>
    </source>
</evidence>
<dbReference type="InterPro" id="IPR011527">
    <property type="entry name" value="ABC1_TM_dom"/>
</dbReference>
<evidence type="ECO:0000313" key="21">
    <source>
        <dbReference type="EMBL" id="KAK7603529.1"/>
    </source>
</evidence>
<dbReference type="PANTHER" id="PTHR43394:SF17">
    <property type="entry name" value="MITOCHONDRIAL POTASSIUM CHANNEL ATP-BINDING SUBUNIT"/>
    <property type="match status" value="1"/>
</dbReference>
<evidence type="ECO:0000256" key="11">
    <source>
        <dbReference type="ARBA" id="ARBA00022989"/>
    </source>
</evidence>
<feature type="transmembrane region" description="Helical" evidence="18">
    <location>
        <begin position="119"/>
        <end position="140"/>
    </location>
</feature>
<feature type="domain" description="ABC transmembrane type-1" evidence="20">
    <location>
        <begin position="120"/>
        <end position="408"/>
    </location>
</feature>
<keyword evidence="22" id="KW-1185">Reference proteome</keyword>
<dbReference type="PROSITE" id="PS50893">
    <property type="entry name" value="ABC_TRANSPORTER_2"/>
    <property type="match status" value="1"/>
</dbReference>
<comment type="caution">
    <text evidence="21">The sequence shown here is derived from an EMBL/GenBank/DDBJ whole genome shotgun (WGS) entry which is preliminary data.</text>
</comment>
<evidence type="ECO:0000259" key="19">
    <source>
        <dbReference type="PROSITE" id="PS50893"/>
    </source>
</evidence>
<evidence type="ECO:0000259" key="20">
    <source>
        <dbReference type="PROSITE" id="PS50929"/>
    </source>
</evidence>
<keyword evidence="14 18" id="KW-0472">Membrane</keyword>
<dbReference type="PROSITE" id="PS50929">
    <property type="entry name" value="ABC_TM1F"/>
    <property type="match status" value="1"/>
</dbReference>
<feature type="transmembrane region" description="Helical" evidence="18">
    <location>
        <begin position="244"/>
        <end position="261"/>
    </location>
</feature>
<dbReference type="AlphaFoldDB" id="A0AAN9Y9T2"/>
<keyword evidence="10" id="KW-0630">Potassium</keyword>
<dbReference type="Gene3D" id="3.40.50.300">
    <property type="entry name" value="P-loop containing nucleotide triphosphate hydrolases"/>
    <property type="match status" value="1"/>
</dbReference>
<reference evidence="21 22" key="1">
    <citation type="submission" date="2024-03" db="EMBL/GenBank/DDBJ databases">
        <title>Adaptation during the transition from Ophiocordyceps entomopathogen to insect associate is accompanied by gene loss and intensified selection.</title>
        <authorList>
            <person name="Ward C.M."/>
            <person name="Onetto C.A."/>
            <person name="Borneman A.R."/>
        </authorList>
    </citation>
    <scope>NUCLEOTIDE SEQUENCE [LARGE SCALE GENOMIC DNA]</scope>
    <source>
        <strain evidence="21">AWRI1</strain>
        <tissue evidence="21">Single Adult Female</tissue>
    </source>
</reference>
<protein>
    <recommendedName>
        <fullName evidence="15">Mitochondrial potassium channel ATP-binding subunit</fullName>
    </recommendedName>
    <alternativeName>
        <fullName evidence="17">ATP-binding cassette sub-family B member 8, mitochondrial</fullName>
    </alternativeName>
    <alternativeName>
        <fullName evidence="16">Mitochondrial sulfonylurea-receptor</fullName>
    </alternativeName>
</protein>
<dbReference type="FunFam" id="3.40.50.300:FF:000403">
    <property type="entry name" value="ATP-binding cassette sub-family B member 8, mitochondrial"/>
    <property type="match status" value="1"/>
</dbReference>
<evidence type="ECO:0000256" key="8">
    <source>
        <dbReference type="ARBA" id="ARBA00022840"/>
    </source>
</evidence>
<feature type="transmembrane region" description="Helical" evidence="18">
    <location>
        <begin position="267"/>
        <end position="285"/>
    </location>
</feature>
<proteinExistence type="inferred from homology"/>
<accession>A0AAN9Y9T2</accession>
<keyword evidence="3" id="KW-0813">Transport</keyword>
<dbReference type="SUPFAM" id="SSF90123">
    <property type="entry name" value="ABC transporter transmembrane region"/>
    <property type="match status" value="1"/>
</dbReference>
<dbReference type="Proteomes" id="UP001367676">
    <property type="component" value="Unassembled WGS sequence"/>
</dbReference>
<dbReference type="Pfam" id="PF00664">
    <property type="entry name" value="ABC_membrane"/>
    <property type="match status" value="1"/>
</dbReference>
<dbReference type="GO" id="GO:0005743">
    <property type="term" value="C:mitochondrial inner membrane"/>
    <property type="evidence" value="ECO:0007669"/>
    <property type="project" value="UniProtKB-SubCell"/>
</dbReference>
<dbReference type="PROSITE" id="PS00211">
    <property type="entry name" value="ABC_TRANSPORTER_1"/>
    <property type="match status" value="1"/>
</dbReference>
<dbReference type="CDD" id="cd03249">
    <property type="entry name" value="ABC_MTABC3_MDL1_MDL2"/>
    <property type="match status" value="1"/>
</dbReference>
<keyword evidence="11 18" id="KW-1133">Transmembrane helix</keyword>
<dbReference type="GO" id="GO:0005524">
    <property type="term" value="F:ATP binding"/>
    <property type="evidence" value="ECO:0007669"/>
    <property type="project" value="UniProtKB-KW"/>
</dbReference>
<dbReference type="InterPro" id="IPR003439">
    <property type="entry name" value="ABC_transporter-like_ATP-bd"/>
</dbReference>
<evidence type="ECO:0000256" key="3">
    <source>
        <dbReference type="ARBA" id="ARBA00022448"/>
    </source>
</evidence>
<sequence length="694" mass="77075">MTPPGTSGVNMDTKLFTSKIFRGSRTKLLSVKYRNHYSKLFRNVASKYVRVRPPASTPATPKVKLLSSSTLAAFVVTVNCSKKKVNIEIEKQYLAEVTADDSLDWIDVLRILNPDTWRLIIAILAAVVVAVINIQIPIHLGKVVDVLTKLSQNTEESVFTLLRDPVLKLFSIFVLQAFFTFVYIDFVSAVGENIACNLKKALFESIMQQDLTFFDVNRTGEIIDRLTTDVQEFKSAFKLCISQGIRSTTQIFGCLVSLISVSPEMTAVMVVILPSVIFVGSLLGSKLRKMSKKAQEEAAWSTIMAEEVVANIRTVRAFGMEYHECEKFEKEVQKTAKLFKKLGFGIALFQAGTHIFLNGLVLLTLSLGGYMLSLKKLSTGNIMSFLVAMQTIERSLTQLSLLFGHFIKGVASGTRVFQFINLESKIPLSVDSTKIIPPFAFKGDIQFEDITFSYPTRPEQVILKDFNLTIPAGKVAAIVGSSGNGKSTVAALLLKLYDVSKGNIKISGKNINDLDENWLRRKVIGFINQEPVLFATTIKENIRYGNPYATDEEIYDAAKMANADEFIRQFPNGYDTVVGEKGTAISGGQKQRIAIARAFLKKPMILVLDEATSALDTISEQQVQQSLESVMKGRTVLVIAHRLSTIKNADIIVVLNGGLVVEVGKHDDLIKKKGYYWNLMNQQQDKASSENWFS</sequence>
<keyword evidence="6" id="KW-0547">Nucleotide-binding</keyword>
<comment type="similarity">
    <text evidence="2">Belongs to the ABC transporter superfamily. ABCB family. Multidrug resistance exporter (TC 3.A.1.201) subfamily.</text>
</comment>
<evidence type="ECO:0000256" key="15">
    <source>
        <dbReference type="ARBA" id="ARBA00040439"/>
    </source>
</evidence>
<dbReference type="InterPro" id="IPR039421">
    <property type="entry name" value="Type_1_exporter"/>
</dbReference>